<evidence type="ECO:0000313" key="1">
    <source>
        <dbReference type="EMBL" id="MFC0686516.1"/>
    </source>
</evidence>
<dbReference type="EMBL" id="JBHLTM010000070">
    <property type="protein sequence ID" value="MFC0686516.1"/>
    <property type="molecule type" value="Genomic_DNA"/>
</dbReference>
<protein>
    <submittedName>
        <fullName evidence="1">Flagellar biosynthesis regulator FlaF</fullName>
    </submittedName>
</protein>
<keyword evidence="1" id="KW-0969">Cilium</keyword>
<sequence length="126" mass="13596">MSINAYRRVQKVIASPRGTEYRLMSQVTGEMIAARDSGLKGAALMAPLHRNRQVWGTFASICATSGNRLPDELRATIISIGLWVTKYTSSVMTGSGTIDDLIDVNRAIIEGLSNENGKVGQQQLAG</sequence>
<proteinExistence type="predicted"/>
<organism evidence="1 2">
    <name type="scientific">Novosphingobium clariflavum</name>
    <dbReference type="NCBI Taxonomy" id="2029884"/>
    <lineage>
        <taxon>Bacteria</taxon>
        <taxon>Pseudomonadati</taxon>
        <taxon>Pseudomonadota</taxon>
        <taxon>Alphaproteobacteria</taxon>
        <taxon>Sphingomonadales</taxon>
        <taxon>Sphingomonadaceae</taxon>
        <taxon>Novosphingobium</taxon>
    </lineage>
</organism>
<dbReference type="NCBIfam" id="NF009435">
    <property type="entry name" value="PRK12794.1"/>
    <property type="match status" value="1"/>
</dbReference>
<keyword evidence="2" id="KW-1185">Reference proteome</keyword>
<name>A0ABV6SB85_9SPHN</name>
<gene>
    <name evidence="1" type="primary">flaF</name>
    <name evidence="1" type="ORF">ACFFF8_18175</name>
</gene>
<dbReference type="InterPro" id="IPR010845">
    <property type="entry name" value="FlaF"/>
</dbReference>
<accession>A0ABV6SB85</accession>
<dbReference type="Pfam" id="PF07309">
    <property type="entry name" value="FlaF"/>
    <property type="match status" value="1"/>
</dbReference>
<comment type="caution">
    <text evidence="1">The sequence shown here is derived from an EMBL/GenBank/DDBJ whole genome shotgun (WGS) entry which is preliminary data.</text>
</comment>
<keyword evidence="1" id="KW-0282">Flagellum</keyword>
<dbReference type="RefSeq" id="WP_207079289.1">
    <property type="nucleotide sequence ID" value="NZ_JAPCWC010000016.1"/>
</dbReference>
<dbReference type="Proteomes" id="UP001589858">
    <property type="component" value="Unassembled WGS sequence"/>
</dbReference>
<reference evidence="1 2" key="1">
    <citation type="submission" date="2024-09" db="EMBL/GenBank/DDBJ databases">
        <authorList>
            <person name="Sun Q."/>
            <person name="Mori K."/>
        </authorList>
    </citation>
    <scope>NUCLEOTIDE SEQUENCE [LARGE SCALE GENOMIC DNA]</scope>
    <source>
        <strain evidence="1 2">CICC 11035S</strain>
    </source>
</reference>
<keyword evidence="1" id="KW-0966">Cell projection</keyword>
<evidence type="ECO:0000313" key="2">
    <source>
        <dbReference type="Proteomes" id="UP001589858"/>
    </source>
</evidence>